<reference evidence="1 2" key="1">
    <citation type="submission" date="2019-03" db="EMBL/GenBank/DDBJ databases">
        <title>Whole genome sequence of Arthrobacter sp JH1-1.</title>
        <authorList>
            <person name="Trinh H.N."/>
        </authorList>
    </citation>
    <scope>NUCLEOTIDE SEQUENCE [LARGE SCALE GENOMIC DNA]</scope>
    <source>
        <strain evidence="1 2">JH1-1</strain>
    </source>
</reference>
<dbReference type="Proteomes" id="UP000295511">
    <property type="component" value="Unassembled WGS sequence"/>
</dbReference>
<accession>A0A4R5KCT1</accession>
<organism evidence="1 2">
    <name type="scientific">Arthrobacter terricola</name>
    <dbReference type="NCBI Taxonomy" id="2547396"/>
    <lineage>
        <taxon>Bacteria</taxon>
        <taxon>Bacillati</taxon>
        <taxon>Actinomycetota</taxon>
        <taxon>Actinomycetes</taxon>
        <taxon>Micrococcales</taxon>
        <taxon>Micrococcaceae</taxon>
        <taxon>Arthrobacter</taxon>
    </lineage>
</organism>
<name>A0A4R5KCT1_9MICC</name>
<comment type="caution">
    <text evidence="1">The sequence shown here is derived from an EMBL/GenBank/DDBJ whole genome shotgun (WGS) entry which is preliminary data.</text>
</comment>
<dbReference type="EMBL" id="SMRU01000022">
    <property type="protein sequence ID" value="TDF92662.1"/>
    <property type="molecule type" value="Genomic_DNA"/>
</dbReference>
<gene>
    <name evidence="1" type="ORF">E1809_17570</name>
</gene>
<dbReference type="OrthoDB" id="3814544at2"/>
<evidence type="ECO:0000313" key="2">
    <source>
        <dbReference type="Proteomes" id="UP000295511"/>
    </source>
</evidence>
<evidence type="ECO:0000313" key="1">
    <source>
        <dbReference type="EMBL" id="TDF92662.1"/>
    </source>
</evidence>
<protein>
    <submittedName>
        <fullName evidence="1">Uncharacterized protein</fullName>
    </submittedName>
</protein>
<keyword evidence="2" id="KW-1185">Reference proteome</keyword>
<dbReference type="RefSeq" id="WP_133205530.1">
    <property type="nucleotide sequence ID" value="NZ_SMRU01000022.1"/>
</dbReference>
<sequence length="116" mass="12220">MFHATTWSRHGLLPDGLPAIAAETDGVVAGVKPDRENSEENIANSNIGVVVCDVTVGRALYDRAVAGQVGTILALWKHPAAGVRMRRTSAAAQHTTGSLTAPVSIDLPWPVRGSLR</sequence>
<dbReference type="AlphaFoldDB" id="A0A4R5KCT1"/>
<proteinExistence type="predicted"/>